<keyword evidence="1" id="KW-0472">Membrane</keyword>
<evidence type="ECO:0000313" key="2">
    <source>
        <dbReference type="EMBL" id="SPF53830.1"/>
    </source>
</evidence>
<dbReference type="AlphaFoldDB" id="A0A2U3LPK7"/>
<evidence type="ECO:0000256" key="1">
    <source>
        <dbReference type="SAM" id="Phobius"/>
    </source>
</evidence>
<name>A0A2U3LPK7_9FIRM</name>
<proteinExistence type="predicted"/>
<organism evidence="2 3">
    <name type="scientific">Candidatus Desulfosporosinus infrequens</name>
    <dbReference type="NCBI Taxonomy" id="2043169"/>
    <lineage>
        <taxon>Bacteria</taxon>
        <taxon>Bacillati</taxon>
        <taxon>Bacillota</taxon>
        <taxon>Clostridia</taxon>
        <taxon>Eubacteriales</taxon>
        <taxon>Desulfitobacteriaceae</taxon>
        <taxon>Desulfosporosinus</taxon>
    </lineage>
</organism>
<feature type="transmembrane region" description="Helical" evidence="1">
    <location>
        <begin position="29"/>
        <end position="47"/>
    </location>
</feature>
<keyword evidence="1" id="KW-0812">Transmembrane</keyword>
<dbReference type="EMBL" id="OMOF01000670">
    <property type="protein sequence ID" value="SPF53830.1"/>
    <property type="molecule type" value="Genomic_DNA"/>
</dbReference>
<reference evidence="3" key="1">
    <citation type="submission" date="2018-02" db="EMBL/GenBank/DDBJ databases">
        <authorList>
            <person name="Hausmann B."/>
        </authorList>
    </citation>
    <scope>NUCLEOTIDE SEQUENCE [LARGE SCALE GENOMIC DNA]</scope>
    <source>
        <strain evidence="3">Peat soil MAG SbF1</strain>
    </source>
</reference>
<dbReference type="OrthoDB" id="1684061at2"/>
<protein>
    <submittedName>
        <fullName evidence="2">Uncharacterized protein</fullName>
    </submittedName>
</protein>
<accession>A0A2U3LPK7</accession>
<gene>
    <name evidence="2" type="ORF">SBF1_7010006</name>
</gene>
<keyword evidence="1" id="KW-1133">Transmembrane helix</keyword>
<evidence type="ECO:0000313" key="3">
    <source>
        <dbReference type="Proteomes" id="UP000238916"/>
    </source>
</evidence>
<dbReference type="Proteomes" id="UP000238916">
    <property type="component" value="Unassembled WGS sequence"/>
</dbReference>
<sequence>MNLYIILGFMTIVAGMTLIATGTDGGRELSVNMSVMIGSIMVMLGTVRLRKGFWLRKQEVSQKRK</sequence>